<keyword evidence="2" id="KW-1185">Reference proteome</keyword>
<proteinExistence type="predicted"/>
<protein>
    <submittedName>
        <fullName evidence="1">Uncharacterized protein</fullName>
    </submittedName>
</protein>
<name>A0ACB9EVS3_9ASTR</name>
<dbReference type="EMBL" id="CM042034">
    <property type="protein sequence ID" value="KAI3762835.1"/>
    <property type="molecule type" value="Genomic_DNA"/>
</dbReference>
<reference evidence="1 2" key="2">
    <citation type="journal article" date="2022" name="Mol. Ecol. Resour.">
        <title>The genomes of chicory, endive, great burdock and yacon provide insights into Asteraceae paleo-polyploidization history and plant inulin production.</title>
        <authorList>
            <person name="Fan W."/>
            <person name="Wang S."/>
            <person name="Wang H."/>
            <person name="Wang A."/>
            <person name="Jiang F."/>
            <person name="Liu H."/>
            <person name="Zhao H."/>
            <person name="Xu D."/>
            <person name="Zhang Y."/>
        </authorList>
    </citation>
    <scope>NUCLEOTIDE SEQUENCE [LARGE SCALE GENOMIC DNA]</scope>
    <source>
        <strain evidence="2">cv. Yunnan</strain>
        <tissue evidence="1">Leaves</tissue>
    </source>
</reference>
<dbReference type="Proteomes" id="UP001056120">
    <property type="component" value="Linkage Group LG17"/>
</dbReference>
<sequence length="193" mass="21632">MTRPKPVYLVDYACYRPPDHLKTPYEKFMKHSRLTGNFNEPVLDFQRKILERSRLGEETYFPEAMHSVPSRSSMAAARVEAEHVMFGALDSLFYRTRLKPKGVGILVVNCSLFNLTPSLSSVIVNKYKLRGNVKSFNLGGIGCSAGVIAVDLAKDMLQVYSNVLLSPKGVNFEGSLVRVTLEACKLYRLTGQH</sequence>
<evidence type="ECO:0000313" key="2">
    <source>
        <dbReference type="Proteomes" id="UP001056120"/>
    </source>
</evidence>
<organism evidence="1 2">
    <name type="scientific">Smallanthus sonchifolius</name>
    <dbReference type="NCBI Taxonomy" id="185202"/>
    <lineage>
        <taxon>Eukaryota</taxon>
        <taxon>Viridiplantae</taxon>
        <taxon>Streptophyta</taxon>
        <taxon>Embryophyta</taxon>
        <taxon>Tracheophyta</taxon>
        <taxon>Spermatophyta</taxon>
        <taxon>Magnoliopsida</taxon>
        <taxon>eudicotyledons</taxon>
        <taxon>Gunneridae</taxon>
        <taxon>Pentapetalae</taxon>
        <taxon>asterids</taxon>
        <taxon>campanulids</taxon>
        <taxon>Asterales</taxon>
        <taxon>Asteraceae</taxon>
        <taxon>Asteroideae</taxon>
        <taxon>Heliantheae alliance</taxon>
        <taxon>Millerieae</taxon>
        <taxon>Smallanthus</taxon>
    </lineage>
</organism>
<evidence type="ECO:0000313" key="1">
    <source>
        <dbReference type="EMBL" id="KAI3762835.1"/>
    </source>
</evidence>
<gene>
    <name evidence="1" type="ORF">L1987_53277</name>
</gene>
<accession>A0ACB9EVS3</accession>
<reference evidence="2" key="1">
    <citation type="journal article" date="2022" name="Mol. Ecol. Resour.">
        <title>The genomes of chicory, endive, great burdock and yacon provide insights into Asteraceae palaeo-polyploidization history and plant inulin production.</title>
        <authorList>
            <person name="Fan W."/>
            <person name="Wang S."/>
            <person name="Wang H."/>
            <person name="Wang A."/>
            <person name="Jiang F."/>
            <person name="Liu H."/>
            <person name="Zhao H."/>
            <person name="Xu D."/>
            <person name="Zhang Y."/>
        </authorList>
    </citation>
    <scope>NUCLEOTIDE SEQUENCE [LARGE SCALE GENOMIC DNA]</scope>
    <source>
        <strain evidence="2">cv. Yunnan</strain>
    </source>
</reference>
<comment type="caution">
    <text evidence="1">The sequence shown here is derived from an EMBL/GenBank/DDBJ whole genome shotgun (WGS) entry which is preliminary data.</text>
</comment>